<dbReference type="GO" id="GO:0003723">
    <property type="term" value="F:RNA binding"/>
    <property type="evidence" value="ECO:0007669"/>
    <property type="project" value="UniProtKB-UniRule"/>
</dbReference>
<evidence type="ECO:0000256" key="1">
    <source>
        <dbReference type="ARBA" id="ARBA00005952"/>
    </source>
</evidence>
<keyword evidence="5 6" id="KW-0804">Transcription</keyword>
<dbReference type="STRING" id="406100.SAMN04488052_10970"/>
<dbReference type="Proteomes" id="UP000199657">
    <property type="component" value="Unassembled WGS sequence"/>
</dbReference>
<evidence type="ECO:0000256" key="2">
    <source>
        <dbReference type="ARBA" id="ARBA00022814"/>
    </source>
</evidence>
<accession>A0A1H8V2F9</accession>
<dbReference type="EMBL" id="FOEG01000009">
    <property type="protein sequence ID" value="SEP09413.1"/>
    <property type="molecule type" value="Genomic_DNA"/>
</dbReference>
<dbReference type="RefSeq" id="WP_091645538.1">
    <property type="nucleotide sequence ID" value="NZ_FOEG01000009.1"/>
</dbReference>
<dbReference type="Gene3D" id="1.10.940.10">
    <property type="entry name" value="NusB-like"/>
    <property type="match status" value="1"/>
</dbReference>
<dbReference type="HAMAP" id="MF_00073">
    <property type="entry name" value="NusB"/>
    <property type="match status" value="1"/>
</dbReference>
<keyword evidence="4 6" id="KW-0805">Transcription regulation</keyword>
<evidence type="ECO:0000256" key="6">
    <source>
        <dbReference type="HAMAP-Rule" id="MF_00073"/>
    </source>
</evidence>
<keyword evidence="2 6" id="KW-0889">Transcription antitermination</keyword>
<dbReference type="GO" id="GO:0006353">
    <property type="term" value="P:DNA-templated transcription termination"/>
    <property type="evidence" value="ECO:0007669"/>
    <property type="project" value="UniProtKB-UniRule"/>
</dbReference>
<evidence type="ECO:0000313" key="10">
    <source>
        <dbReference type="Proteomes" id="UP000199657"/>
    </source>
</evidence>
<dbReference type="InterPro" id="IPR006027">
    <property type="entry name" value="NusB_RsmB_TIM44"/>
</dbReference>
<evidence type="ECO:0000259" key="8">
    <source>
        <dbReference type="Pfam" id="PF01029"/>
    </source>
</evidence>
<evidence type="ECO:0000256" key="3">
    <source>
        <dbReference type="ARBA" id="ARBA00022884"/>
    </source>
</evidence>
<dbReference type="OrthoDB" id="9789556at2"/>
<feature type="region of interest" description="Disordered" evidence="7">
    <location>
        <begin position="37"/>
        <end position="59"/>
    </location>
</feature>
<dbReference type="InterPro" id="IPR011605">
    <property type="entry name" value="NusB_fam"/>
</dbReference>
<keyword evidence="3 6" id="KW-0694">RNA-binding</keyword>
<dbReference type="InterPro" id="IPR035926">
    <property type="entry name" value="NusB-like_sf"/>
</dbReference>
<reference evidence="9 10" key="1">
    <citation type="submission" date="2016-10" db="EMBL/GenBank/DDBJ databases">
        <authorList>
            <person name="de Groot N.N."/>
        </authorList>
    </citation>
    <scope>NUCLEOTIDE SEQUENCE [LARGE SCALE GENOMIC DNA]</scope>
    <source>
        <strain evidence="9 10">CGMCC 1.6291</strain>
    </source>
</reference>
<comment type="similarity">
    <text evidence="1 6">Belongs to the NusB family.</text>
</comment>
<dbReference type="SUPFAM" id="SSF48013">
    <property type="entry name" value="NusB-like"/>
    <property type="match status" value="1"/>
</dbReference>
<name>A0A1H8V2F9_9GAMM</name>
<feature type="domain" description="NusB/RsmB/TIM44" evidence="8">
    <location>
        <begin position="16"/>
        <end position="162"/>
    </location>
</feature>
<dbReference type="GO" id="GO:0031564">
    <property type="term" value="P:transcription antitermination"/>
    <property type="evidence" value="ECO:0007669"/>
    <property type="project" value="UniProtKB-KW"/>
</dbReference>
<feature type="compositionally biased region" description="Pro residues" evidence="7">
    <location>
        <begin position="49"/>
        <end position="58"/>
    </location>
</feature>
<evidence type="ECO:0000256" key="4">
    <source>
        <dbReference type="ARBA" id="ARBA00023015"/>
    </source>
</evidence>
<evidence type="ECO:0000313" key="9">
    <source>
        <dbReference type="EMBL" id="SEP09413.1"/>
    </source>
</evidence>
<keyword evidence="10" id="KW-1185">Reference proteome</keyword>
<dbReference type="NCBIfam" id="TIGR01951">
    <property type="entry name" value="nusB"/>
    <property type="match status" value="1"/>
</dbReference>
<evidence type="ECO:0000256" key="5">
    <source>
        <dbReference type="ARBA" id="ARBA00023163"/>
    </source>
</evidence>
<gene>
    <name evidence="6" type="primary">nusB</name>
    <name evidence="9" type="ORF">SAMN04488052_10970</name>
</gene>
<organism evidence="9 10">
    <name type="scientific">Aquisalimonas asiatica</name>
    <dbReference type="NCBI Taxonomy" id="406100"/>
    <lineage>
        <taxon>Bacteria</taxon>
        <taxon>Pseudomonadati</taxon>
        <taxon>Pseudomonadota</taxon>
        <taxon>Gammaproteobacteria</taxon>
        <taxon>Chromatiales</taxon>
        <taxon>Ectothiorhodospiraceae</taxon>
        <taxon>Aquisalimonas</taxon>
    </lineage>
</organism>
<dbReference type="AlphaFoldDB" id="A0A1H8V2F9"/>
<comment type="function">
    <text evidence="6">Involved in transcription antitermination. Required for transcription of ribosomal RNA (rRNA) genes. Binds specifically to the boxA antiterminator sequence of the ribosomal RNA (rrn) operons.</text>
</comment>
<protein>
    <recommendedName>
        <fullName evidence="6">Transcription antitermination protein NusB</fullName>
    </recommendedName>
    <alternativeName>
        <fullName evidence="6">Antitermination factor NusB</fullName>
    </alternativeName>
</protein>
<dbReference type="Pfam" id="PF01029">
    <property type="entry name" value="NusB"/>
    <property type="match status" value="1"/>
</dbReference>
<sequence>MARTRSRQNDNRQRRAARQRALQALYQWQLTGQSARDIEGQFLPDDGDQPPPERPPAVEPDRELEEALDMADTDLELFRELLHGVLDRMEEWDAQIAPHLDRAMASLDPVERLVLRMGAYELNERLDIPYRVVINEAVELAKCFGAEASHKYINGVLDKVARGQAMRAAEIERPRGRR</sequence>
<dbReference type="PANTHER" id="PTHR11078:SF3">
    <property type="entry name" value="ANTITERMINATION NUSB DOMAIN-CONTAINING PROTEIN"/>
    <property type="match status" value="1"/>
</dbReference>
<dbReference type="PANTHER" id="PTHR11078">
    <property type="entry name" value="N UTILIZATION SUBSTANCE PROTEIN B-RELATED"/>
    <property type="match status" value="1"/>
</dbReference>
<proteinExistence type="inferred from homology"/>
<evidence type="ECO:0000256" key="7">
    <source>
        <dbReference type="SAM" id="MobiDB-lite"/>
    </source>
</evidence>
<dbReference type="GO" id="GO:0005829">
    <property type="term" value="C:cytosol"/>
    <property type="evidence" value="ECO:0007669"/>
    <property type="project" value="TreeGrafter"/>
</dbReference>